<feature type="compositionally biased region" description="Low complexity" evidence="1">
    <location>
        <begin position="199"/>
        <end position="222"/>
    </location>
</feature>
<feature type="compositionally biased region" description="Low complexity" evidence="1">
    <location>
        <begin position="152"/>
        <end position="175"/>
    </location>
</feature>
<feature type="compositionally biased region" description="Pro residues" evidence="1">
    <location>
        <begin position="141"/>
        <end position="151"/>
    </location>
</feature>
<evidence type="ECO:0000259" key="2">
    <source>
        <dbReference type="Pfam" id="PF09992"/>
    </source>
</evidence>
<dbReference type="Pfam" id="PF09992">
    <property type="entry name" value="NAGPA"/>
    <property type="match status" value="1"/>
</dbReference>
<feature type="region of interest" description="Disordered" evidence="1">
    <location>
        <begin position="139"/>
        <end position="222"/>
    </location>
</feature>
<feature type="domain" description="Phosphodiester glycosidase" evidence="2">
    <location>
        <begin position="534"/>
        <end position="658"/>
    </location>
</feature>
<accession>A0ABQ2SEL9</accession>
<organism evidence="3 4">
    <name type="scientific">Deinococcus knuensis</name>
    <dbReference type="NCBI Taxonomy" id="1837380"/>
    <lineage>
        <taxon>Bacteria</taxon>
        <taxon>Thermotogati</taxon>
        <taxon>Deinococcota</taxon>
        <taxon>Deinococci</taxon>
        <taxon>Deinococcales</taxon>
        <taxon>Deinococcaceae</taxon>
        <taxon>Deinococcus</taxon>
    </lineage>
</organism>
<name>A0ABQ2SEL9_9DEIO</name>
<dbReference type="PANTHER" id="PTHR40446:SF2">
    <property type="entry name" value="N-ACETYLGLUCOSAMINE-1-PHOSPHODIESTER ALPHA-N-ACETYLGLUCOSAMINIDASE"/>
    <property type="match status" value="1"/>
</dbReference>
<gene>
    <name evidence="3" type="ORF">GCM10008961_09420</name>
</gene>
<dbReference type="Proteomes" id="UP000620633">
    <property type="component" value="Unassembled WGS sequence"/>
</dbReference>
<proteinExistence type="predicted"/>
<evidence type="ECO:0000313" key="4">
    <source>
        <dbReference type="Proteomes" id="UP000620633"/>
    </source>
</evidence>
<sequence>MGRRLGWLGRAAIVSALLVSGVAAARPVAIGGLRQSAGLDSRQFVSGEALAVWTLPRLGVAVRNDPQDLRLQLGTRELRFSPQTGWRAVGFTLSARLPLPELAGGSLFVPLAALEVLGVRILADTPDLLDFAAPARVPTATLPPTPQPPAAQTPAAQGTTAQGAATPGPATQTPAVPAPATPAQAGQPSLPVPAPATPRPAASPARPAVSLPPAAPTPAFQPTANLGTIRVSRTMHRSVEVQRVVLEFNVPDARAVAYSVNREASGLRLTLPGVSSSPVQQTLESGDALTLDLTAGGSSLFLGTGGGRSEIFTLDSPARIVIDTTTYTDTSVPPPVNPDTLPAGVTYRQQGKLHLLSFDPALYQTRVVSAPAGRASGVADLVRAAGGVAGVNGGYFDPGSNLPVDLVAVGGLMTSGSLEKRATLGVTAQGDTLFGYPRPRYVLSGADPDGAPYSVTVNSVRARPAPDLLTAFVGDGRSSVGADSLTTLYVTPGSSSVLRAFTGSVVPPAGTLAVTFDHARFPQLPRAAGSPLTVTLDWRATDAPWSGAVDALSAGPLLVQGGKVVVDPVREGFNTTASIWRPTRQVAFGTLSGRPTIAYLEYGSPETFAAALAGAGVRDAVRLDSGSSATAYVTGGYADLGGYLNTVWSRTVPNALVLVPRPGTAAAAKK</sequence>
<dbReference type="InterPro" id="IPR018711">
    <property type="entry name" value="NAGPA"/>
</dbReference>
<evidence type="ECO:0000256" key="1">
    <source>
        <dbReference type="SAM" id="MobiDB-lite"/>
    </source>
</evidence>
<dbReference type="PANTHER" id="PTHR40446">
    <property type="entry name" value="N-ACETYLGLUCOSAMINE-1-PHOSPHODIESTER ALPHA-N-ACETYLGLUCOSAMINIDASE"/>
    <property type="match status" value="1"/>
</dbReference>
<protein>
    <recommendedName>
        <fullName evidence="2">Phosphodiester glycosidase domain-containing protein</fullName>
    </recommendedName>
</protein>
<evidence type="ECO:0000313" key="3">
    <source>
        <dbReference type="EMBL" id="GGS19939.1"/>
    </source>
</evidence>
<keyword evidence="4" id="KW-1185">Reference proteome</keyword>
<reference evidence="4" key="1">
    <citation type="journal article" date="2019" name="Int. J. Syst. Evol. Microbiol.">
        <title>The Global Catalogue of Microorganisms (GCM) 10K type strain sequencing project: providing services to taxonomists for standard genome sequencing and annotation.</title>
        <authorList>
            <consortium name="The Broad Institute Genomics Platform"/>
            <consortium name="The Broad Institute Genome Sequencing Center for Infectious Disease"/>
            <person name="Wu L."/>
            <person name="Ma J."/>
        </authorList>
    </citation>
    <scope>NUCLEOTIDE SEQUENCE [LARGE SCALE GENOMIC DNA]</scope>
    <source>
        <strain evidence="4">JCM 31406</strain>
    </source>
</reference>
<comment type="caution">
    <text evidence="3">The sequence shown here is derived from an EMBL/GenBank/DDBJ whole genome shotgun (WGS) entry which is preliminary data.</text>
</comment>
<dbReference type="EMBL" id="BMQO01000002">
    <property type="protein sequence ID" value="GGS19939.1"/>
    <property type="molecule type" value="Genomic_DNA"/>
</dbReference>